<evidence type="ECO:0000313" key="3">
    <source>
        <dbReference type="Proteomes" id="UP000199600"/>
    </source>
</evidence>
<organism evidence="2 3">
    <name type="scientific">Candidatus Propionivibrio aalborgensis</name>
    <dbReference type="NCBI Taxonomy" id="1860101"/>
    <lineage>
        <taxon>Bacteria</taxon>
        <taxon>Pseudomonadati</taxon>
        <taxon>Pseudomonadota</taxon>
        <taxon>Betaproteobacteria</taxon>
        <taxon>Rhodocyclales</taxon>
        <taxon>Rhodocyclaceae</taxon>
        <taxon>Propionivibrio</taxon>
    </lineage>
</organism>
<dbReference type="PANTHER" id="PTHR43317">
    <property type="entry name" value="THERMOSPERMINE SYNTHASE ACAULIS5"/>
    <property type="match status" value="1"/>
</dbReference>
<proteinExistence type="predicted"/>
<keyword evidence="3" id="KW-1185">Reference proteome</keyword>
<evidence type="ECO:0000256" key="1">
    <source>
        <dbReference type="ARBA" id="ARBA00023115"/>
    </source>
</evidence>
<dbReference type="EMBL" id="FLQY01000402">
    <property type="protein sequence ID" value="SBT11233.1"/>
    <property type="molecule type" value="Genomic_DNA"/>
</dbReference>
<evidence type="ECO:0008006" key="4">
    <source>
        <dbReference type="Google" id="ProtNLM"/>
    </source>
</evidence>
<reference evidence="2 3" key="1">
    <citation type="submission" date="2016-06" db="EMBL/GenBank/DDBJ databases">
        <authorList>
            <person name="Kjaerup R.B."/>
            <person name="Dalgaard T.S."/>
            <person name="Juul-Madsen H.R."/>
        </authorList>
    </citation>
    <scope>NUCLEOTIDE SEQUENCE [LARGE SCALE GENOMIC DNA]</scope>
    <source>
        <strain evidence="2">2</strain>
    </source>
</reference>
<dbReference type="SUPFAM" id="SSF53335">
    <property type="entry name" value="S-adenosyl-L-methionine-dependent methyltransferases"/>
    <property type="match status" value="1"/>
</dbReference>
<name>A0A1A8Y4C7_9RHOO</name>
<dbReference type="Proteomes" id="UP000199600">
    <property type="component" value="Unassembled WGS sequence"/>
</dbReference>
<dbReference type="RefSeq" id="WP_186412772.1">
    <property type="nucleotide sequence ID" value="NZ_FLQY01000402.1"/>
</dbReference>
<dbReference type="AlphaFoldDB" id="A0A1A8Y4C7"/>
<sequence>MPDRDTPTADTESTLLHEANGELSLHFNFPTIQSRMLKVDPDRLVLDYTRTMMGFLLLQPKPKRIVMIGLGGGSLAKYCRRMLPDSEFIAVELSEEIIALRDEFRIPPDGPRFSVLCGDGAEYLRSDAGLADVLLIDGFDSEGQPPSLCSPAFYGDCYAKLNAGGVLVVNLCANDSACGCYVGRIRSAFDEKCVVVNAEDGDNKIVFAQKCNTFPPGFNELTERLRKLETIHRVDLDKTAQGMLRQERKRRWGRKATKQKA</sequence>
<dbReference type="PANTHER" id="PTHR43317:SF11">
    <property type="entry name" value="POLYAMINE AMINOPROPYLTRANSFERASE 2"/>
    <property type="match status" value="1"/>
</dbReference>
<keyword evidence="1" id="KW-0620">Polyamine biosynthesis</keyword>
<evidence type="ECO:0000313" key="2">
    <source>
        <dbReference type="EMBL" id="SBT11233.1"/>
    </source>
</evidence>
<accession>A0A1A8Y4C7</accession>
<dbReference type="InterPro" id="IPR029063">
    <property type="entry name" value="SAM-dependent_MTases_sf"/>
</dbReference>
<dbReference type="GO" id="GO:0006596">
    <property type="term" value="P:polyamine biosynthetic process"/>
    <property type="evidence" value="ECO:0007669"/>
    <property type="project" value="UniProtKB-KW"/>
</dbReference>
<dbReference type="Gene3D" id="3.40.50.150">
    <property type="entry name" value="Vaccinia Virus protein VP39"/>
    <property type="match status" value="1"/>
</dbReference>
<protein>
    <recommendedName>
        <fullName evidence="4">Transferase</fullName>
    </recommendedName>
</protein>
<gene>
    <name evidence="2" type="ORF">PROAA_960003</name>
</gene>